<dbReference type="InterPro" id="IPR027417">
    <property type="entry name" value="P-loop_NTPase"/>
</dbReference>
<evidence type="ECO:0000313" key="3">
    <source>
        <dbReference type="Proteomes" id="UP001470230"/>
    </source>
</evidence>
<dbReference type="InterPro" id="IPR011545">
    <property type="entry name" value="DEAD/DEAH_box_helicase_dom"/>
</dbReference>
<gene>
    <name evidence="2" type="ORF">M9Y10_041461</name>
</gene>
<proteinExistence type="predicted"/>
<dbReference type="InterPro" id="IPR014001">
    <property type="entry name" value="Helicase_ATP-bd"/>
</dbReference>
<name>A0ABR2K506_9EUKA</name>
<dbReference type="PROSITE" id="PS51192">
    <property type="entry name" value="HELICASE_ATP_BIND_1"/>
    <property type="match status" value="1"/>
</dbReference>
<evidence type="ECO:0000313" key="2">
    <source>
        <dbReference type="EMBL" id="KAK8886002.1"/>
    </source>
</evidence>
<dbReference type="SUPFAM" id="SSF52540">
    <property type="entry name" value="P-loop containing nucleoside triphosphate hydrolases"/>
    <property type="match status" value="1"/>
</dbReference>
<dbReference type="SMART" id="SM00487">
    <property type="entry name" value="DEXDc"/>
    <property type="match status" value="1"/>
</dbReference>
<keyword evidence="3" id="KW-1185">Reference proteome</keyword>
<evidence type="ECO:0000259" key="1">
    <source>
        <dbReference type="PROSITE" id="PS51192"/>
    </source>
</evidence>
<protein>
    <recommendedName>
        <fullName evidence="1">Helicase ATP-binding domain-containing protein</fullName>
    </recommendedName>
</protein>
<comment type="caution">
    <text evidence="2">The sequence shown here is derived from an EMBL/GenBank/DDBJ whole genome shotgun (WGS) entry which is preliminary data.</text>
</comment>
<feature type="domain" description="Helicase ATP-binding" evidence="1">
    <location>
        <begin position="31"/>
        <end position="203"/>
    </location>
</feature>
<dbReference type="EMBL" id="JAPFFF010000007">
    <property type="protein sequence ID" value="KAK8886002.1"/>
    <property type="molecule type" value="Genomic_DNA"/>
</dbReference>
<sequence length="460" mass="54023">MINEKYVNWNIFENLPSKSYEVTYRKDDEEITIDKTIKKFICQAPIGSGKSTAIRKWIYNTVPNNKFLLIVPTINIAMEFYSKLYVALNNNYSNNIDEMIKVCVKDGAFKEFKSAITYFIPVVITTFSTASKCLGGIIEHFYHHHIDFNKHYTLLIDEAHLLLEHISLIEICREFDRVGLITATASDISCLSVFEEYEKISPLADIKYHRTIYLYKLKNNMEEQRETIAKQVLDEIKRYDKILIKIEDKNECERLKECIDNELNKALYNSDKKEVEISNEGKFVNPEDVDIIIATSCIQSGQSIKEKLLSIFIQTPLDTVSSVEQFIGRNRNEDSTAYLYMREVKVPEDKFTFKIAKNRYKTRLNQLRANAWLSMDKDSWIKCMSKMGEVIVNEEENEIKKDTIIINEEDLTKEFTGKKQLYQYFGFKNEKELPEEYEIRSKFKRENGKLQRMYSLVKVE</sequence>
<dbReference type="Proteomes" id="UP001470230">
    <property type="component" value="Unassembled WGS sequence"/>
</dbReference>
<dbReference type="Pfam" id="PF00270">
    <property type="entry name" value="DEAD"/>
    <property type="match status" value="1"/>
</dbReference>
<organism evidence="2 3">
    <name type="scientific">Tritrichomonas musculus</name>
    <dbReference type="NCBI Taxonomy" id="1915356"/>
    <lineage>
        <taxon>Eukaryota</taxon>
        <taxon>Metamonada</taxon>
        <taxon>Parabasalia</taxon>
        <taxon>Tritrichomonadida</taxon>
        <taxon>Tritrichomonadidae</taxon>
        <taxon>Tritrichomonas</taxon>
    </lineage>
</organism>
<reference evidence="2 3" key="1">
    <citation type="submission" date="2024-04" db="EMBL/GenBank/DDBJ databases">
        <title>Tritrichomonas musculus Genome.</title>
        <authorList>
            <person name="Alves-Ferreira E."/>
            <person name="Grigg M."/>
            <person name="Lorenzi H."/>
            <person name="Galac M."/>
        </authorList>
    </citation>
    <scope>NUCLEOTIDE SEQUENCE [LARGE SCALE GENOMIC DNA]</scope>
    <source>
        <strain evidence="2 3">EAF2021</strain>
    </source>
</reference>
<dbReference type="Gene3D" id="3.40.50.300">
    <property type="entry name" value="P-loop containing nucleotide triphosphate hydrolases"/>
    <property type="match status" value="2"/>
</dbReference>
<accession>A0ABR2K506</accession>